<evidence type="ECO:0000313" key="9">
    <source>
        <dbReference type="Proteomes" id="UP001519363"/>
    </source>
</evidence>
<feature type="signal peptide" evidence="5">
    <location>
        <begin position="1"/>
        <end position="20"/>
    </location>
</feature>
<keyword evidence="3 4" id="KW-0326">Glycosidase</keyword>
<evidence type="ECO:0000256" key="3">
    <source>
        <dbReference type="ARBA" id="ARBA00023295"/>
    </source>
</evidence>
<comment type="similarity">
    <text evidence="1 4">Belongs to the glycosyl hydrolase 32 family.</text>
</comment>
<dbReference type="EMBL" id="JAGIOO010000001">
    <property type="protein sequence ID" value="MBP2472797.1"/>
    <property type="molecule type" value="Genomic_DNA"/>
</dbReference>
<dbReference type="Gene3D" id="2.60.120.560">
    <property type="entry name" value="Exo-inulinase, domain 1"/>
    <property type="match status" value="2"/>
</dbReference>
<evidence type="ECO:0000259" key="7">
    <source>
        <dbReference type="Pfam" id="PF08244"/>
    </source>
</evidence>
<feature type="chain" id="PRO_5046582768" evidence="5">
    <location>
        <begin position="21"/>
        <end position="644"/>
    </location>
</feature>
<dbReference type="InterPro" id="IPR023296">
    <property type="entry name" value="Glyco_hydro_beta-prop_sf"/>
</dbReference>
<gene>
    <name evidence="8" type="ORF">JOF53_001669</name>
</gene>
<dbReference type="SMART" id="SM00640">
    <property type="entry name" value="Glyco_32"/>
    <property type="match status" value="1"/>
</dbReference>
<dbReference type="Pfam" id="PF00251">
    <property type="entry name" value="Glyco_hydro_32N"/>
    <property type="match status" value="1"/>
</dbReference>
<dbReference type="Proteomes" id="UP001519363">
    <property type="component" value="Unassembled WGS sequence"/>
</dbReference>
<dbReference type="CDD" id="cd18622">
    <property type="entry name" value="GH32_Inu-like"/>
    <property type="match status" value="1"/>
</dbReference>
<accession>A0ABS5A912</accession>
<dbReference type="PANTHER" id="PTHR42800:SF1">
    <property type="entry name" value="EXOINULINASE INUD (AFU_ORTHOLOGUE AFUA_5G00480)"/>
    <property type="match status" value="1"/>
</dbReference>
<keyword evidence="9" id="KW-1185">Reference proteome</keyword>
<reference evidence="8 9" key="1">
    <citation type="submission" date="2021-03" db="EMBL/GenBank/DDBJ databases">
        <title>Sequencing the genomes of 1000 actinobacteria strains.</title>
        <authorList>
            <person name="Klenk H.-P."/>
        </authorList>
    </citation>
    <scope>NUCLEOTIDE SEQUENCE [LARGE SCALE GENOMIC DNA]</scope>
    <source>
        <strain evidence="8 9">DSM 44580</strain>
    </source>
</reference>
<dbReference type="GO" id="GO:0016787">
    <property type="term" value="F:hydrolase activity"/>
    <property type="evidence" value="ECO:0007669"/>
    <property type="project" value="UniProtKB-KW"/>
</dbReference>
<keyword evidence="2 4" id="KW-0378">Hydrolase</keyword>
<sequence>MRLRLASLVAALLLAAPAVAAAPAAPAELPEFPYQPTSYTEPYRGQFHFSSQGGWMNDPNGLIHYRGVYHFFYQHNPHGLAWDTMHWGHATSTDLVHWTQKPIALEPGVHPGDLWSGAGVVDTRNTSGLKRGDDDPIVVFSGTNGVTVFHSTDGARTFQSHDGGRKVVTMPGTSRDPKVLWHEPTRRWVMLVWSDEGGNGVNLYTSPNLLDWSFTQRFGADWLFECPDFFALPVDGDPARTRWVLTDASGEYVTGSFDGRRFQADDPRPVRMDHGGNHAGGSFYAGQVFNNMPDGRVVQMVWMGGNRGAGWTGSASFPAVLGLRGTPEGPRLTREPVAELAKLRYRTTSVRDRRLDPESASRLLAGQSVETYELTAEVDLRASTARRFGFRLDLRPDGTAGREVVYDVAARTLQGDPVGAPDGVLRVRLLVDRAQLELFADGGRYSRTEDVLFDQRPDSRGLSLFAEGGTVRLRALDLHELAPSWGLGEPTLHHDLPGQWRAASGLWTDEAAGKRGSAPGDAFYLSDHAAADFDYSADVRVSGTAGGLTFRAGAAGEGYTATLDRRAQVLKLWRQGRDLATVPLRVTDGWHRLRVVARGPSIAVHVDGAAQPQLRADDRTYASGRFALNTFNGETTFQNVRRMP</sequence>
<feature type="domain" description="Glycosyl hydrolase family 32 C-terminal" evidence="7">
    <location>
        <begin position="339"/>
        <end position="478"/>
    </location>
</feature>
<dbReference type="RefSeq" id="WP_158103620.1">
    <property type="nucleotide sequence ID" value="NZ_JAGIOO010000001.1"/>
</dbReference>
<evidence type="ECO:0000256" key="2">
    <source>
        <dbReference type="ARBA" id="ARBA00022801"/>
    </source>
</evidence>
<organism evidence="8 9">
    <name type="scientific">Crossiella equi</name>
    <dbReference type="NCBI Taxonomy" id="130796"/>
    <lineage>
        <taxon>Bacteria</taxon>
        <taxon>Bacillati</taxon>
        <taxon>Actinomycetota</taxon>
        <taxon>Actinomycetes</taxon>
        <taxon>Pseudonocardiales</taxon>
        <taxon>Pseudonocardiaceae</taxon>
        <taxon>Crossiella</taxon>
    </lineage>
</organism>
<dbReference type="InterPro" id="IPR013189">
    <property type="entry name" value="Glyco_hydro_32_C"/>
</dbReference>
<protein>
    <submittedName>
        <fullName evidence="8">Sucrose-6-phosphate hydrolase SacC (GH32 family)</fullName>
    </submittedName>
</protein>
<comment type="caution">
    <text evidence="8">The sequence shown here is derived from an EMBL/GenBank/DDBJ whole genome shotgun (WGS) entry which is preliminary data.</text>
</comment>
<dbReference type="InterPro" id="IPR001362">
    <property type="entry name" value="Glyco_hydro_32"/>
</dbReference>
<keyword evidence="5" id="KW-0732">Signal</keyword>
<dbReference type="SUPFAM" id="SSF75005">
    <property type="entry name" value="Arabinanase/levansucrase/invertase"/>
    <property type="match status" value="1"/>
</dbReference>
<name>A0ABS5A912_9PSEU</name>
<dbReference type="SUPFAM" id="SSF49899">
    <property type="entry name" value="Concanavalin A-like lectins/glucanases"/>
    <property type="match status" value="1"/>
</dbReference>
<dbReference type="InterPro" id="IPR013320">
    <property type="entry name" value="ConA-like_dom_sf"/>
</dbReference>
<evidence type="ECO:0000256" key="1">
    <source>
        <dbReference type="ARBA" id="ARBA00009902"/>
    </source>
</evidence>
<evidence type="ECO:0000256" key="5">
    <source>
        <dbReference type="SAM" id="SignalP"/>
    </source>
</evidence>
<dbReference type="InterPro" id="IPR013148">
    <property type="entry name" value="Glyco_hydro_32_N"/>
</dbReference>
<dbReference type="PANTHER" id="PTHR42800">
    <property type="entry name" value="EXOINULINASE INUD (AFU_ORTHOLOGUE AFUA_5G00480)"/>
    <property type="match status" value="1"/>
</dbReference>
<feature type="domain" description="Glycosyl hydrolase family 32 N-terminal" evidence="6">
    <location>
        <begin position="48"/>
        <end position="323"/>
    </location>
</feature>
<dbReference type="Pfam" id="PF08244">
    <property type="entry name" value="Glyco_hydro_32C"/>
    <property type="match status" value="1"/>
</dbReference>
<evidence type="ECO:0000313" key="8">
    <source>
        <dbReference type="EMBL" id="MBP2472797.1"/>
    </source>
</evidence>
<dbReference type="Gene3D" id="2.115.10.20">
    <property type="entry name" value="Glycosyl hydrolase domain, family 43"/>
    <property type="match status" value="1"/>
</dbReference>
<proteinExistence type="inferred from homology"/>
<evidence type="ECO:0000259" key="6">
    <source>
        <dbReference type="Pfam" id="PF00251"/>
    </source>
</evidence>
<evidence type="ECO:0000256" key="4">
    <source>
        <dbReference type="RuleBase" id="RU362110"/>
    </source>
</evidence>